<proteinExistence type="predicted"/>
<dbReference type="Gene3D" id="2.60.120.260">
    <property type="entry name" value="Galactose-binding domain-like"/>
    <property type="match status" value="1"/>
</dbReference>
<feature type="region of interest" description="Disordered" evidence="1">
    <location>
        <begin position="1"/>
        <end position="20"/>
    </location>
</feature>
<name>A0ABV5W7Z9_9BACL</name>
<evidence type="ECO:0000313" key="5">
    <source>
        <dbReference type="Proteomes" id="UP001589619"/>
    </source>
</evidence>
<evidence type="ECO:0000259" key="2">
    <source>
        <dbReference type="Pfam" id="PF14606"/>
    </source>
</evidence>
<dbReference type="GO" id="GO:0016787">
    <property type="term" value="F:hydrolase activity"/>
    <property type="evidence" value="ECO:0007669"/>
    <property type="project" value="UniProtKB-KW"/>
</dbReference>
<dbReference type="EC" id="3.1.-.-" evidence="4"/>
<dbReference type="RefSeq" id="WP_344904110.1">
    <property type="nucleotide sequence ID" value="NZ_BAAAYO010000001.1"/>
</dbReference>
<feature type="domain" description="SGNH hydrolase-type esterase N-terminal" evidence="3">
    <location>
        <begin position="31"/>
        <end position="174"/>
    </location>
</feature>
<dbReference type="InterPro" id="IPR013830">
    <property type="entry name" value="SGNH_hydro"/>
</dbReference>
<dbReference type="Pfam" id="PF14606">
    <property type="entry name" value="Lipase_GDSL_3"/>
    <property type="match status" value="1"/>
</dbReference>
<sequence>MAEQTTQSNRVDAQKLDPNMKLDQPGRLGLEWLSPKEAPFRLSGFAWFGQDGLYRRLPAKPSHPLPPAVDALANSTAGGQIMFRTDSPKLAIRVELGGKASMYHMPATGQCGFDLYLGEAGDQQYCGTIRYDHTLETYESVLYEYEAADRHITLNFPLYQGVKNVWIGIEPGYEVQPPLPYKSGKKVVVYGTSITQGGCATRPGMAYTNILSRRIPLEFINLGFSGNGRGESEVAHVVSEIADPALIVLDYEANAVDVEMMERTLPEFIRICREAHPDTPILVVSKIQYARERFDPQLLQRRLDMKRVEMEAVEACRSKGDTNIHFFDGTVLLGTDSYNECTVDGVHPTDLGFLRMADTLEPVFKALLKNELE</sequence>
<dbReference type="InterPro" id="IPR036514">
    <property type="entry name" value="SGNH_hydro_sf"/>
</dbReference>
<comment type="caution">
    <text evidence="4">The sequence shown here is derived from an EMBL/GenBank/DDBJ whole genome shotgun (WGS) entry which is preliminary data.</text>
</comment>
<protein>
    <submittedName>
        <fullName evidence="4">SGNH/GDSL hydrolase family protein</fullName>
        <ecNumber evidence="4">3.1.-.-</ecNumber>
    </submittedName>
</protein>
<feature type="domain" description="SGNH hydrolase-type esterase" evidence="2">
    <location>
        <begin position="185"/>
        <end position="364"/>
    </location>
</feature>
<dbReference type="EMBL" id="JBHMAG010000026">
    <property type="protein sequence ID" value="MFB9756706.1"/>
    <property type="molecule type" value="Genomic_DNA"/>
</dbReference>
<evidence type="ECO:0000259" key="3">
    <source>
        <dbReference type="Pfam" id="PF14607"/>
    </source>
</evidence>
<organism evidence="4 5">
    <name type="scientific">Paenibacillus hodogayensis</name>
    <dbReference type="NCBI Taxonomy" id="279208"/>
    <lineage>
        <taxon>Bacteria</taxon>
        <taxon>Bacillati</taxon>
        <taxon>Bacillota</taxon>
        <taxon>Bacilli</taxon>
        <taxon>Bacillales</taxon>
        <taxon>Paenibacillaceae</taxon>
        <taxon>Paenibacillus</taxon>
    </lineage>
</organism>
<feature type="compositionally biased region" description="Polar residues" evidence="1">
    <location>
        <begin position="1"/>
        <end position="11"/>
    </location>
</feature>
<keyword evidence="4" id="KW-0378">Hydrolase</keyword>
<reference evidence="4 5" key="1">
    <citation type="submission" date="2024-09" db="EMBL/GenBank/DDBJ databases">
        <authorList>
            <person name="Sun Q."/>
            <person name="Mori K."/>
        </authorList>
    </citation>
    <scope>NUCLEOTIDE SEQUENCE [LARGE SCALE GENOMIC DNA]</scope>
    <source>
        <strain evidence="4 5">JCM 12520</strain>
    </source>
</reference>
<dbReference type="InterPro" id="IPR032740">
    <property type="entry name" value="GxDLY"/>
</dbReference>
<dbReference type="Pfam" id="PF14607">
    <property type="entry name" value="GxDLY"/>
    <property type="match status" value="1"/>
</dbReference>
<dbReference type="Gene3D" id="3.40.50.1110">
    <property type="entry name" value="SGNH hydrolase"/>
    <property type="match status" value="1"/>
</dbReference>
<dbReference type="Proteomes" id="UP001589619">
    <property type="component" value="Unassembled WGS sequence"/>
</dbReference>
<gene>
    <name evidence="4" type="ORF">ACFFNY_34505</name>
</gene>
<accession>A0ABV5W7Z9</accession>
<keyword evidence="5" id="KW-1185">Reference proteome</keyword>
<dbReference type="SUPFAM" id="SSF52266">
    <property type="entry name" value="SGNH hydrolase"/>
    <property type="match status" value="1"/>
</dbReference>
<evidence type="ECO:0000313" key="4">
    <source>
        <dbReference type="EMBL" id="MFB9756706.1"/>
    </source>
</evidence>
<evidence type="ECO:0000256" key="1">
    <source>
        <dbReference type="SAM" id="MobiDB-lite"/>
    </source>
</evidence>